<evidence type="ECO:0000256" key="3">
    <source>
        <dbReference type="ARBA" id="ARBA00022692"/>
    </source>
</evidence>
<keyword evidence="2 14" id="KW-0645">Protease</keyword>
<keyword evidence="17" id="KW-1185">Reference proteome</keyword>
<dbReference type="GO" id="GO:0004222">
    <property type="term" value="F:metalloendopeptidase activity"/>
    <property type="evidence" value="ECO:0007669"/>
    <property type="project" value="UniProtKB-UniRule"/>
</dbReference>
<feature type="binding site" evidence="13">
    <location>
        <position position="375"/>
    </location>
    <ligand>
        <name>Zn(2+)</name>
        <dbReference type="ChEBI" id="CHEBI:29105"/>
        <note>catalytic</note>
    </ligand>
</feature>
<dbReference type="Pfam" id="PF01435">
    <property type="entry name" value="Peptidase_M48"/>
    <property type="match status" value="1"/>
</dbReference>
<dbReference type="KEGG" id="apln:108732759"/>
<feature type="binding site" evidence="13">
    <location>
        <position position="298"/>
    </location>
    <ligand>
        <name>Zn(2+)</name>
        <dbReference type="ChEBI" id="CHEBI:29105"/>
        <note>catalytic</note>
    </ligand>
</feature>
<evidence type="ECO:0000256" key="14">
    <source>
        <dbReference type="RuleBase" id="RU366005"/>
    </source>
</evidence>
<evidence type="ECO:0000256" key="9">
    <source>
        <dbReference type="ARBA" id="ARBA00023049"/>
    </source>
</evidence>
<organism evidence="17 18">
    <name type="scientific">Agrilus planipennis</name>
    <name type="common">Emerald ash borer</name>
    <name type="synonym">Agrilus marcopoli</name>
    <dbReference type="NCBI Taxonomy" id="224129"/>
    <lineage>
        <taxon>Eukaryota</taxon>
        <taxon>Metazoa</taxon>
        <taxon>Ecdysozoa</taxon>
        <taxon>Arthropoda</taxon>
        <taxon>Hexapoda</taxon>
        <taxon>Insecta</taxon>
        <taxon>Pterygota</taxon>
        <taxon>Neoptera</taxon>
        <taxon>Endopterygota</taxon>
        <taxon>Coleoptera</taxon>
        <taxon>Polyphaga</taxon>
        <taxon>Elateriformia</taxon>
        <taxon>Buprestoidea</taxon>
        <taxon>Buprestidae</taxon>
        <taxon>Agrilinae</taxon>
        <taxon>Agrilus</taxon>
    </lineage>
</organism>
<dbReference type="GO" id="GO:0005789">
    <property type="term" value="C:endoplasmic reticulum membrane"/>
    <property type="evidence" value="ECO:0007669"/>
    <property type="project" value="UniProtKB-SubCell"/>
</dbReference>
<comment type="subcellular location">
    <subcellularLocation>
        <location evidence="1 14">Endoplasmic reticulum membrane</location>
        <topology evidence="1 14">Multi-pass membrane protein</topology>
    </subcellularLocation>
</comment>
<dbReference type="InterPro" id="IPR001915">
    <property type="entry name" value="Peptidase_M48"/>
</dbReference>
<dbReference type="Pfam" id="PF16491">
    <property type="entry name" value="Peptidase_M48_N"/>
    <property type="match status" value="1"/>
</dbReference>
<keyword evidence="5 14" id="KW-0378">Hydrolase</keyword>
<dbReference type="AlphaFoldDB" id="A0A1W4WGI5"/>
<keyword evidence="4 13" id="KW-0479">Metal-binding</keyword>
<dbReference type="InterPro" id="IPR032456">
    <property type="entry name" value="Peptidase_M48_N"/>
</dbReference>
<gene>
    <name evidence="18" type="primary">LOC108732759</name>
</gene>
<evidence type="ECO:0000256" key="8">
    <source>
        <dbReference type="ARBA" id="ARBA00022989"/>
    </source>
</evidence>
<evidence type="ECO:0000256" key="4">
    <source>
        <dbReference type="ARBA" id="ARBA00022723"/>
    </source>
</evidence>
<dbReference type="GeneID" id="108732759"/>
<dbReference type="FunFam" id="3.30.2010.10:FF:000002">
    <property type="entry name" value="CAAX prenyl protease"/>
    <property type="match status" value="1"/>
</dbReference>
<dbReference type="RefSeq" id="XP_018319218.1">
    <property type="nucleotide sequence ID" value="XM_018463716.2"/>
</dbReference>
<feature type="transmembrane region" description="Helical" evidence="14">
    <location>
        <begin position="194"/>
        <end position="215"/>
    </location>
</feature>
<comment type="similarity">
    <text evidence="14">Belongs to the peptidase M48A family.</text>
</comment>
<feature type="transmembrane region" description="Helical" evidence="14">
    <location>
        <begin position="116"/>
        <end position="138"/>
    </location>
</feature>
<feature type="binding site" evidence="13">
    <location>
        <position position="294"/>
    </location>
    <ligand>
        <name>Zn(2+)</name>
        <dbReference type="ChEBI" id="CHEBI:29105"/>
        <note>catalytic</note>
    </ligand>
</feature>
<evidence type="ECO:0000256" key="7">
    <source>
        <dbReference type="ARBA" id="ARBA00022833"/>
    </source>
</evidence>
<evidence type="ECO:0000313" key="18">
    <source>
        <dbReference type="RefSeq" id="XP_018319218.1"/>
    </source>
</evidence>
<dbReference type="GO" id="GO:0071586">
    <property type="term" value="P:CAAX-box protein processing"/>
    <property type="evidence" value="ECO:0007669"/>
    <property type="project" value="UniProtKB-UniRule"/>
</dbReference>
<reference evidence="18" key="1">
    <citation type="submission" date="2025-08" db="UniProtKB">
        <authorList>
            <consortium name="RefSeq"/>
        </authorList>
    </citation>
    <scope>IDENTIFICATION</scope>
    <source>
        <tissue evidence="18">Entire body</tissue>
    </source>
</reference>
<dbReference type="STRING" id="224129.A0A1W4WGI5"/>
<evidence type="ECO:0000256" key="1">
    <source>
        <dbReference type="ARBA" id="ARBA00004477"/>
    </source>
</evidence>
<comment type="function">
    <text evidence="14">Proteolytically removes the C-terminal three residues of farnesylated proteins.</text>
</comment>
<evidence type="ECO:0000313" key="17">
    <source>
        <dbReference type="Proteomes" id="UP000192223"/>
    </source>
</evidence>
<keyword evidence="9 14" id="KW-0482">Metalloprotease</keyword>
<keyword evidence="3 14" id="KW-0812">Transmembrane</keyword>
<evidence type="ECO:0000256" key="6">
    <source>
        <dbReference type="ARBA" id="ARBA00022824"/>
    </source>
</evidence>
<name>A0A1W4WGI5_AGRPL</name>
<dbReference type="Proteomes" id="UP000192223">
    <property type="component" value="Unplaced"/>
</dbReference>
<comment type="catalytic activity">
    <reaction evidence="11 14">
        <text>Hydrolyzes the peptide bond -P2-(S-farnesyl or geranylgeranyl)C-P1'-P2'-P3'-COOH where P1' and P2' are amino acids with aliphatic side chains and P3' is any C-terminal residue.</text>
        <dbReference type="EC" id="3.4.24.84"/>
    </reaction>
</comment>
<feature type="transmembrane region" description="Helical" evidence="14">
    <location>
        <begin position="273"/>
        <end position="292"/>
    </location>
</feature>
<evidence type="ECO:0000256" key="5">
    <source>
        <dbReference type="ARBA" id="ARBA00022801"/>
    </source>
</evidence>
<evidence type="ECO:0000256" key="2">
    <source>
        <dbReference type="ARBA" id="ARBA00022670"/>
    </source>
</evidence>
<dbReference type="InterPro" id="IPR027057">
    <property type="entry name" value="CAXX_Prtase_1"/>
</dbReference>
<feature type="transmembrane region" description="Helical" evidence="14">
    <location>
        <begin position="304"/>
        <end position="324"/>
    </location>
</feature>
<feature type="transmembrane region" description="Helical" evidence="14">
    <location>
        <begin position="158"/>
        <end position="182"/>
    </location>
</feature>
<keyword evidence="7 13" id="KW-0862">Zinc</keyword>
<keyword evidence="6 14" id="KW-0256">Endoplasmic reticulum</keyword>
<comment type="cofactor">
    <cofactor evidence="13 14">
        <name>Zn(2+)</name>
        <dbReference type="ChEBI" id="CHEBI:29105"/>
    </cofactor>
    <text evidence="13 14">Binds 1 zinc ion per subunit.</text>
</comment>
<dbReference type="CDD" id="cd07343">
    <property type="entry name" value="M48A_Zmpste24p_like"/>
    <property type="match status" value="1"/>
</dbReference>
<evidence type="ECO:0000259" key="16">
    <source>
        <dbReference type="Pfam" id="PF16491"/>
    </source>
</evidence>
<sequence>MTDMSPWSKNFLSKANPKSVASCILSGIWLDYIWETYLCFRQFSLTRSAKEMPRNIAEITTPEIYTLSRLYHMDQMKLGFAKDLFALTVSTAIIRHGILAKVWALSERITPFRGEIGTTWMWSVIFTTGSTFIYLPFTLYETFVLENKYGFNNIPFEIFLTDIIITLIFLHILNLPAYAVFISLVKLSGDKVGLVLWLLSTLALLGLTATFPTLIDPMDGSFTPLPEGKLKDDIEQLARTVGFPLGGIYIKDSSQRTSHANAYFAGMFGSKRIVLYDTLLTICTPNEILAILCHEFGHWKHKHIAARIVAFQIYLILTISMYSWTYRWPTLYQAMGFPIGVEPVLIGLMVLTSLVMVPINSIATCLLNTLSRHQEYQADQFAVQFGKANDLIGALKQLHKGNLADLVYDPLYVSWYHSHPPIAERIEALRQK</sequence>
<dbReference type="InParanoid" id="A0A1W4WGI5"/>
<dbReference type="EC" id="3.4.24.84" evidence="14"/>
<proteinExistence type="inferred from homology"/>
<dbReference type="GO" id="GO:0046872">
    <property type="term" value="F:metal ion binding"/>
    <property type="evidence" value="ECO:0007669"/>
    <property type="project" value="UniProtKB-UniRule"/>
</dbReference>
<feature type="transmembrane region" description="Helical" evidence="14">
    <location>
        <begin position="344"/>
        <end position="367"/>
    </location>
</feature>
<feature type="domain" description="CAAX prenyl protease 1 N-terminal" evidence="16">
    <location>
        <begin position="45"/>
        <end position="218"/>
    </location>
</feature>
<dbReference type="OrthoDB" id="360839at2759"/>
<evidence type="ECO:0000256" key="11">
    <source>
        <dbReference type="ARBA" id="ARBA00044456"/>
    </source>
</evidence>
<keyword evidence="8 14" id="KW-1133">Transmembrane helix</keyword>
<feature type="active site" description="Proton donor" evidence="12">
    <location>
        <position position="379"/>
    </location>
</feature>
<feature type="active site" evidence="12">
    <location>
        <position position="295"/>
    </location>
</feature>
<evidence type="ECO:0000256" key="10">
    <source>
        <dbReference type="ARBA" id="ARBA00023136"/>
    </source>
</evidence>
<feature type="domain" description="Peptidase M48" evidence="15">
    <location>
        <begin position="225"/>
        <end position="431"/>
    </location>
</feature>
<evidence type="ECO:0000259" key="15">
    <source>
        <dbReference type="Pfam" id="PF01435"/>
    </source>
</evidence>
<evidence type="ECO:0000256" key="12">
    <source>
        <dbReference type="PIRSR" id="PIRSR627057-1"/>
    </source>
</evidence>
<keyword evidence="10 14" id="KW-0472">Membrane</keyword>
<dbReference type="PANTHER" id="PTHR10120">
    <property type="entry name" value="CAAX PRENYL PROTEASE 1"/>
    <property type="match status" value="1"/>
</dbReference>
<protein>
    <recommendedName>
        <fullName evidence="14">CAAX prenyl protease</fullName>
        <ecNumber evidence="14">3.4.24.84</ecNumber>
    </recommendedName>
</protein>
<dbReference type="Gene3D" id="3.30.2010.10">
    <property type="entry name" value="Metalloproteases ('zincins'), catalytic domain"/>
    <property type="match status" value="1"/>
</dbReference>
<evidence type="ECO:0000256" key="13">
    <source>
        <dbReference type="PIRSR" id="PIRSR627057-2"/>
    </source>
</evidence>
<accession>A0A1W4WGI5</accession>